<dbReference type="Gene3D" id="2.40.128.320">
    <property type="entry name" value="Protein HRI1, N-terminal domain"/>
    <property type="match status" value="1"/>
</dbReference>
<sequence length="198" mass="21793">MSISKRVSIAWDGFTPYEDTDTLVLTGRTYFVDVRVKKGSNPTALDWAIAGTRSSTPGARPGESLCKWRRLIDSRTSDGGVDEGVVFPDPSDPTKTMETGSMYNPITDRVEPYEEVWLDTVPSPGTQVAFLEKEDGAGFIAIVGELRLGVGSRYAWRTEGGNVVYEVGLTEGMQIDLGEEVEEGSKVGSWIVREFWKT</sequence>
<dbReference type="InterPro" id="IPR031818">
    <property type="entry name" value="Hri1"/>
</dbReference>
<reference evidence="2" key="1">
    <citation type="journal article" date="2020" name="Nat. Commun.">
        <title>Large-scale genome sequencing of mycorrhizal fungi provides insights into the early evolution of symbiotic traits.</title>
        <authorList>
            <person name="Miyauchi S."/>
            <person name="Kiss E."/>
            <person name="Kuo A."/>
            <person name="Drula E."/>
            <person name="Kohler A."/>
            <person name="Sanchez-Garcia M."/>
            <person name="Morin E."/>
            <person name="Andreopoulos B."/>
            <person name="Barry K.W."/>
            <person name="Bonito G."/>
            <person name="Buee M."/>
            <person name="Carver A."/>
            <person name="Chen C."/>
            <person name="Cichocki N."/>
            <person name="Clum A."/>
            <person name="Culley D."/>
            <person name="Crous P.W."/>
            <person name="Fauchery L."/>
            <person name="Girlanda M."/>
            <person name="Hayes R.D."/>
            <person name="Keri Z."/>
            <person name="LaButti K."/>
            <person name="Lipzen A."/>
            <person name="Lombard V."/>
            <person name="Magnuson J."/>
            <person name="Maillard F."/>
            <person name="Murat C."/>
            <person name="Nolan M."/>
            <person name="Ohm R.A."/>
            <person name="Pangilinan J."/>
            <person name="Pereira M.F."/>
            <person name="Perotto S."/>
            <person name="Peter M."/>
            <person name="Pfister S."/>
            <person name="Riley R."/>
            <person name="Sitrit Y."/>
            <person name="Stielow J.B."/>
            <person name="Szollosi G."/>
            <person name="Zifcakova L."/>
            <person name="Stursova M."/>
            <person name="Spatafora J.W."/>
            <person name="Tedersoo L."/>
            <person name="Vaario L.M."/>
            <person name="Yamada A."/>
            <person name="Yan M."/>
            <person name="Wang P."/>
            <person name="Xu J."/>
            <person name="Bruns T."/>
            <person name="Baldrian P."/>
            <person name="Vilgalys R."/>
            <person name="Dunand C."/>
            <person name="Henrissat B."/>
            <person name="Grigoriev I.V."/>
            <person name="Hibbett D."/>
            <person name="Nagy L.G."/>
            <person name="Martin F.M."/>
        </authorList>
    </citation>
    <scope>NUCLEOTIDE SEQUENCE</scope>
    <source>
        <strain evidence="2">UH-Tt-Lm1</strain>
    </source>
</reference>
<dbReference type="Pfam" id="PF16815">
    <property type="entry name" value="HRI1"/>
    <property type="match status" value="1"/>
</dbReference>
<dbReference type="EMBL" id="WIUZ02000012">
    <property type="protein sequence ID" value="KAF9782492.1"/>
    <property type="molecule type" value="Genomic_DNA"/>
</dbReference>
<name>A0A9P6L4X5_9AGAM</name>
<feature type="compositionally biased region" description="Polar residues" evidence="1">
    <location>
        <begin position="93"/>
        <end position="104"/>
    </location>
</feature>
<evidence type="ECO:0008006" key="4">
    <source>
        <dbReference type="Google" id="ProtNLM"/>
    </source>
</evidence>
<protein>
    <recommendedName>
        <fullName evidence="4">Protein HRI1</fullName>
    </recommendedName>
</protein>
<keyword evidence="3" id="KW-1185">Reference proteome</keyword>
<proteinExistence type="predicted"/>
<accession>A0A9P6L4X5</accession>
<comment type="caution">
    <text evidence="2">The sequence shown here is derived from an EMBL/GenBank/DDBJ whole genome shotgun (WGS) entry which is preliminary data.</text>
</comment>
<feature type="region of interest" description="Disordered" evidence="1">
    <location>
        <begin position="79"/>
        <end position="104"/>
    </location>
</feature>
<evidence type="ECO:0000256" key="1">
    <source>
        <dbReference type="SAM" id="MobiDB-lite"/>
    </source>
</evidence>
<dbReference type="InterPro" id="IPR043047">
    <property type="entry name" value="Hri1_N_sf"/>
</dbReference>
<evidence type="ECO:0000313" key="3">
    <source>
        <dbReference type="Proteomes" id="UP000736335"/>
    </source>
</evidence>
<dbReference type="OrthoDB" id="4045395at2759"/>
<reference evidence="2" key="2">
    <citation type="submission" date="2020-11" db="EMBL/GenBank/DDBJ databases">
        <authorList>
            <consortium name="DOE Joint Genome Institute"/>
            <person name="Kuo A."/>
            <person name="Miyauchi S."/>
            <person name="Kiss E."/>
            <person name="Drula E."/>
            <person name="Kohler A."/>
            <person name="Sanchez-Garcia M."/>
            <person name="Andreopoulos B."/>
            <person name="Barry K.W."/>
            <person name="Bonito G."/>
            <person name="Buee M."/>
            <person name="Carver A."/>
            <person name="Chen C."/>
            <person name="Cichocki N."/>
            <person name="Clum A."/>
            <person name="Culley D."/>
            <person name="Crous P.W."/>
            <person name="Fauchery L."/>
            <person name="Girlanda M."/>
            <person name="Hayes R."/>
            <person name="Keri Z."/>
            <person name="Labutti K."/>
            <person name="Lipzen A."/>
            <person name="Lombard V."/>
            <person name="Magnuson J."/>
            <person name="Maillard F."/>
            <person name="Morin E."/>
            <person name="Murat C."/>
            <person name="Nolan M."/>
            <person name="Ohm R."/>
            <person name="Pangilinan J."/>
            <person name="Pereira M."/>
            <person name="Perotto S."/>
            <person name="Peter M."/>
            <person name="Riley R."/>
            <person name="Sitrit Y."/>
            <person name="Stielow B."/>
            <person name="Szollosi G."/>
            <person name="Zifcakova L."/>
            <person name="Stursova M."/>
            <person name="Spatafora J.W."/>
            <person name="Tedersoo L."/>
            <person name="Vaario L.-M."/>
            <person name="Yamada A."/>
            <person name="Yan M."/>
            <person name="Wang P."/>
            <person name="Xu J."/>
            <person name="Bruns T."/>
            <person name="Baldrian P."/>
            <person name="Vilgalys R."/>
            <person name="Henrissat B."/>
            <person name="Grigoriev I.V."/>
            <person name="Hibbett D."/>
            <person name="Nagy L.G."/>
            <person name="Martin F.M."/>
        </authorList>
    </citation>
    <scope>NUCLEOTIDE SEQUENCE</scope>
    <source>
        <strain evidence="2">UH-Tt-Lm1</strain>
    </source>
</reference>
<organism evidence="2 3">
    <name type="scientific">Thelephora terrestris</name>
    <dbReference type="NCBI Taxonomy" id="56493"/>
    <lineage>
        <taxon>Eukaryota</taxon>
        <taxon>Fungi</taxon>
        <taxon>Dikarya</taxon>
        <taxon>Basidiomycota</taxon>
        <taxon>Agaricomycotina</taxon>
        <taxon>Agaricomycetes</taxon>
        <taxon>Thelephorales</taxon>
        <taxon>Thelephoraceae</taxon>
        <taxon>Thelephora</taxon>
    </lineage>
</organism>
<dbReference type="AlphaFoldDB" id="A0A9P6L4X5"/>
<dbReference type="Proteomes" id="UP000736335">
    <property type="component" value="Unassembled WGS sequence"/>
</dbReference>
<evidence type="ECO:0000313" key="2">
    <source>
        <dbReference type="EMBL" id="KAF9782492.1"/>
    </source>
</evidence>
<gene>
    <name evidence="2" type="ORF">BJ322DRAFT_1076307</name>
</gene>